<dbReference type="Proteomes" id="UP001174934">
    <property type="component" value="Unassembled WGS sequence"/>
</dbReference>
<comment type="caution">
    <text evidence="1">The sequence shown here is derived from an EMBL/GenBank/DDBJ whole genome shotgun (WGS) entry which is preliminary data.</text>
</comment>
<gene>
    <name evidence="1" type="ORF">B0T17DRAFT_402773</name>
</gene>
<accession>A0AA39U6Z5</accession>
<sequence length="265" mass="30124">MLSLTSLSSELLILIFEKGLPSSWEEGNRADLYAKAIPCDLLVSLKLACPTPPLRTDLDTLKQLLLKSRYLETLHYQDRGQGTQFRFNASERLPSYRELILRSYDWNHDKEDVAAHLDFSQIRSLELISVPIFNFLASISPFDFAQLNNLHIEDFSAHTSPDRRVEATSGLYKLVRDNIRALRTLRITCHIAFFAIDAILTHSKTLQNLQLRDHVGFAEGDRRCPTLQIEDLMKLSRSLVVLETLELDLDVGPTVLPNFLSALCA</sequence>
<dbReference type="AlphaFoldDB" id="A0AA39U6Z5"/>
<dbReference type="EMBL" id="JAULSR010000009">
    <property type="protein sequence ID" value="KAK0612315.1"/>
    <property type="molecule type" value="Genomic_DNA"/>
</dbReference>
<proteinExistence type="predicted"/>
<organism evidence="1 2">
    <name type="scientific">Bombardia bombarda</name>
    <dbReference type="NCBI Taxonomy" id="252184"/>
    <lineage>
        <taxon>Eukaryota</taxon>
        <taxon>Fungi</taxon>
        <taxon>Dikarya</taxon>
        <taxon>Ascomycota</taxon>
        <taxon>Pezizomycotina</taxon>
        <taxon>Sordariomycetes</taxon>
        <taxon>Sordariomycetidae</taxon>
        <taxon>Sordariales</taxon>
        <taxon>Lasiosphaeriaceae</taxon>
        <taxon>Bombardia</taxon>
    </lineage>
</organism>
<dbReference type="Gene3D" id="3.80.10.10">
    <property type="entry name" value="Ribonuclease Inhibitor"/>
    <property type="match status" value="1"/>
</dbReference>
<protein>
    <submittedName>
        <fullName evidence="1">Uncharacterized protein</fullName>
    </submittedName>
</protein>
<evidence type="ECO:0000313" key="2">
    <source>
        <dbReference type="Proteomes" id="UP001174934"/>
    </source>
</evidence>
<dbReference type="InterPro" id="IPR032675">
    <property type="entry name" value="LRR_dom_sf"/>
</dbReference>
<name>A0AA39U6Z5_9PEZI</name>
<reference evidence="1" key="1">
    <citation type="submission" date="2023-06" db="EMBL/GenBank/DDBJ databases">
        <title>Genome-scale phylogeny and comparative genomics of the fungal order Sordariales.</title>
        <authorList>
            <consortium name="Lawrence Berkeley National Laboratory"/>
            <person name="Hensen N."/>
            <person name="Bonometti L."/>
            <person name="Westerberg I."/>
            <person name="Brannstrom I.O."/>
            <person name="Guillou S."/>
            <person name="Cros-Aarteil S."/>
            <person name="Calhoun S."/>
            <person name="Haridas S."/>
            <person name="Kuo A."/>
            <person name="Mondo S."/>
            <person name="Pangilinan J."/>
            <person name="Riley R."/>
            <person name="LaButti K."/>
            <person name="Andreopoulos B."/>
            <person name="Lipzen A."/>
            <person name="Chen C."/>
            <person name="Yanf M."/>
            <person name="Daum C."/>
            <person name="Ng V."/>
            <person name="Clum A."/>
            <person name="Steindorff A."/>
            <person name="Ohm R."/>
            <person name="Martin F."/>
            <person name="Silar P."/>
            <person name="Natvig D."/>
            <person name="Lalanne C."/>
            <person name="Gautier V."/>
            <person name="Ament-velasquez S.L."/>
            <person name="Kruys A."/>
            <person name="Hutchinson M.I."/>
            <person name="Powell A.J."/>
            <person name="Barry K."/>
            <person name="Miller A.N."/>
            <person name="Grigoriev I.V."/>
            <person name="Debuchy R."/>
            <person name="Gladieux P."/>
            <person name="Thoren M.H."/>
            <person name="Johannesson H."/>
        </authorList>
    </citation>
    <scope>NUCLEOTIDE SEQUENCE</scope>
    <source>
        <strain evidence="1">SMH3391-2</strain>
    </source>
</reference>
<evidence type="ECO:0000313" key="1">
    <source>
        <dbReference type="EMBL" id="KAK0612315.1"/>
    </source>
</evidence>
<keyword evidence="2" id="KW-1185">Reference proteome</keyword>